<dbReference type="CDD" id="cd00176">
    <property type="entry name" value="SPEC"/>
    <property type="match status" value="1"/>
</dbReference>
<dbReference type="OrthoDB" id="10016565at2759"/>
<dbReference type="RefSeq" id="XP_030921188.1">
    <property type="nucleotide sequence ID" value="XM_031065328.1"/>
</dbReference>
<dbReference type="Gene3D" id="1.20.58.60">
    <property type="match status" value="1"/>
</dbReference>
<keyword evidence="1" id="KW-1185">Reference proteome</keyword>
<proteinExistence type="predicted"/>
<reference evidence="2" key="1">
    <citation type="submission" date="2025-08" db="UniProtKB">
        <authorList>
            <consortium name="RefSeq"/>
        </authorList>
    </citation>
    <scope>IDENTIFICATION</scope>
</reference>
<name>A0A8N5I4D9_GEOFO</name>
<gene>
    <name evidence="2" type="primary">LOC115949066</name>
</gene>
<dbReference type="GeneID" id="115949066"/>
<dbReference type="SUPFAM" id="SSF46966">
    <property type="entry name" value="Spectrin repeat"/>
    <property type="match status" value="1"/>
</dbReference>
<evidence type="ECO:0000313" key="1">
    <source>
        <dbReference type="Proteomes" id="UP000504602"/>
    </source>
</evidence>
<accession>A0A8N5I4D9</accession>
<dbReference type="AlphaFoldDB" id="A0A8N5I4D9"/>
<dbReference type="InterPro" id="IPR018159">
    <property type="entry name" value="Spectrin/alpha-actinin"/>
</dbReference>
<dbReference type="Proteomes" id="UP000504602">
    <property type="component" value="Unplaced"/>
</dbReference>
<protein>
    <submittedName>
        <fullName evidence="2">Dystonin-like</fullName>
    </submittedName>
</protein>
<organism evidence="1 2">
    <name type="scientific">Geospiza fortis</name>
    <name type="common">Medium ground-finch</name>
    <dbReference type="NCBI Taxonomy" id="48883"/>
    <lineage>
        <taxon>Eukaryota</taxon>
        <taxon>Metazoa</taxon>
        <taxon>Chordata</taxon>
        <taxon>Craniata</taxon>
        <taxon>Vertebrata</taxon>
        <taxon>Euteleostomi</taxon>
        <taxon>Archelosauria</taxon>
        <taxon>Archosauria</taxon>
        <taxon>Dinosauria</taxon>
        <taxon>Saurischia</taxon>
        <taxon>Theropoda</taxon>
        <taxon>Coelurosauria</taxon>
        <taxon>Aves</taxon>
        <taxon>Neognathae</taxon>
        <taxon>Neoaves</taxon>
        <taxon>Telluraves</taxon>
        <taxon>Australaves</taxon>
        <taxon>Passeriformes</taxon>
        <taxon>Thraupidae</taxon>
        <taxon>Geospiza</taxon>
    </lineage>
</organism>
<evidence type="ECO:0000313" key="2">
    <source>
        <dbReference type="RefSeq" id="XP_030921188.1"/>
    </source>
</evidence>
<sequence length="162" mass="18202">MQALREEIDALQGELDTLGSLGVELMASCGDPDKPDVTKSLDDLYSSWHSLSRVWTERNGRLEEQLQAALSYQDTMQRLLGGLDAAELRIAEEFLVGGDLDVVQQQLAELKEFKRELYQCKVDVESLRHQGGAGQGDPPGTLCDFRQRWDHLEEEIVSRQGL</sequence>
<dbReference type="InterPro" id="IPR002017">
    <property type="entry name" value="Spectrin_repeat"/>
</dbReference>
<dbReference type="Pfam" id="PF00435">
    <property type="entry name" value="Spectrin"/>
    <property type="match status" value="1"/>
</dbReference>